<dbReference type="HOGENOM" id="CLU_2638718_0_0_1"/>
<feature type="region of interest" description="Disordered" evidence="1">
    <location>
        <begin position="54"/>
        <end position="77"/>
    </location>
</feature>
<evidence type="ECO:0000313" key="3">
    <source>
        <dbReference type="Proteomes" id="UP000001628"/>
    </source>
</evidence>
<dbReference type="RefSeq" id="XP_010763199.1">
    <property type="nucleotide sequence ID" value="XM_010764897.1"/>
</dbReference>
<feature type="compositionally biased region" description="Polar residues" evidence="1">
    <location>
        <begin position="59"/>
        <end position="77"/>
    </location>
</feature>
<dbReference type="GeneID" id="22588254"/>
<reference evidence="2 3" key="1">
    <citation type="journal article" date="2011" name="PLoS Genet.">
        <title>Comparative genomic analysis of human fungal pathogens causing paracoccidioidomycosis.</title>
        <authorList>
            <person name="Desjardins C.A."/>
            <person name="Champion M.D."/>
            <person name="Holder J.W."/>
            <person name="Muszewska A."/>
            <person name="Goldberg J."/>
            <person name="Bailao A.M."/>
            <person name="Brigido M.M."/>
            <person name="Ferreira M.E."/>
            <person name="Garcia A.M."/>
            <person name="Grynberg M."/>
            <person name="Gujja S."/>
            <person name="Heiman D.I."/>
            <person name="Henn M.R."/>
            <person name="Kodira C.D."/>
            <person name="Leon-Narvaez H."/>
            <person name="Longo L.V."/>
            <person name="Ma L.J."/>
            <person name="Malavazi I."/>
            <person name="Matsuo A.L."/>
            <person name="Morais F.V."/>
            <person name="Pereira M."/>
            <person name="Rodriguez-Brito S."/>
            <person name="Sakthikumar S."/>
            <person name="Salem-Izacc S.M."/>
            <person name="Sykes S.M."/>
            <person name="Teixeira M.M."/>
            <person name="Vallejo M.C."/>
            <person name="Walter M.E."/>
            <person name="Yandava C."/>
            <person name="Young S."/>
            <person name="Zeng Q."/>
            <person name="Zucker J."/>
            <person name="Felipe M.S."/>
            <person name="Goldman G.H."/>
            <person name="Haas B.J."/>
            <person name="McEwen J.G."/>
            <person name="Nino-Vega G."/>
            <person name="Puccia R."/>
            <person name="San-Blas G."/>
            <person name="Soares C.M."/>
            <person name="Birren B.W."/>
            <person name="Cuomo C.A."/>
        </authorList>
    </citation>
    <scope>NUCLEOTIDE SEQUENCE [LARGE SCALE GENOMIC DNA]</scope>
    <source>
        <strain evidence="2 3">Pb18</strain>
    </source>
</reference>
<keyword evidence="3" id="KW-1185">Reference proteome</keyword>
<accession>A0A0A0HSF0</accession>
<dbReference type="EMBL" id="KN275968">
    <property type="protein sequence ID" value="KGM91582.1"/>
    <property type="molecule type" value="Genomic_DNA"/>
</dbReference>
<dbReference type="InParanoid" id="A0A0A0HSF0"/>
<sequence>MSFYPVNIINELCFHSASAYIHGDTVATSLFHGRIQYPGVKLVPMGHEKTEEELETNHARTNYESASISTFEKQQQH</sequence>
<protein>
    <submittedName>
        <fullName evidence="2">Uncharacterized protein</fullName>
    </submittedName>
</protein>
<dbReference type="Proteomes" id="UP000001628">
    <property type="component" value="Unassembled WGS sequence"/>
</dbReference>
<gene>
    <name evidence="2" type="ORF">PADG_12357</name>
</gene>
<dbReference type="AlphaFoldDB" id="A0A0A0HSF0"/>
<dbReference type="KEGG" id="pbn:PADG_12357"/>
<proteinExistence type="predicted"/>
<evidence type="ECO:0000313" key="2">
    <source>
        <dbReference type="EMBL" id="KGM91582.1"/>
    </source>
</evidence>
<organism evidence="2 3">
    <name type="scientific">Paracoccidioides brasiliensis (strain Pb18)</name>
    <dbReference type="NCBI Taxonomy" id="502780"/>
    <lineage>
        <taxon>Eukaryota</taxon>
        <taxon>Fungi</taxon>
        <taxon>Dikarya</taxon>
        <taxon>Ascomycota</taxon>
        <taxon>Pezizomycotina</taxon>
        <taxon>Eurotiomycetes</taxon>
        <taxon>Eurotiomycetidae</taxon>
        <taxon>Onygenales</taxon>
        <taxon>Ajellomycetaceae</taxon>
        <taxon>Paracoccidioides</taxon>
    </lineage>
</organism>
<dbReference type="VEuPathDB" id="FungiDB:PADG_12357"/>
<evidence type="ECO:0000256" key="1">
    <source>
        <dbReference type="SAM" id="MobiDB-lite"/>
    </source>
</evidence>
<name>A0A0A0HSF0_PARBD</name>